<feature type="compositionally biased region" description="Basic and acidic residues" evidence="1">
    <location>
        <begin position="15"/>
        <end position="30"/>
    </location>
</feature>
<gene>
    <name evidence="2" type="ORF">BB559_000541</name>
</gene>
<accession>A0A2T9Z4X1</accession>
<feature type="compositionally biased region" description="Polar residues" evidence="1">
    <location>
        <begin position="51"/>
        <end position="66"/>
    </location>
</feature>
<feature type="compositionally biased region" description="Polar residues" evidence="1">
    <location>
        <begin position="233"/>
        <end position="250"/>
    </location>
</feature>
<comment type="caution">
    <text evidence="2">The sequence shown here is derived from an EMBL/GenBank/DDBJ whole genome shotgun (WGS) entry which is preliminary data.</text>
</comment>
<feature type="compositionally biased region" description="Basic and acidic residues" evidence="1">
    <location>
        <begin position="449"/>
        <end position="460"/>
    </location>
</feature>
<organism evidence="2 3">
    <name type="scientific">Furculomyces boomerangus</name>
    <dbReference type="NCBI Taxonomy" id="61424"/>
    <lineage>
        <taxon>Eukaryota</taxon>
        <taxon>Fungi</taxon>
        <taxon>Fungi incertae sedis</taxon>
        <taxon>Zoopagomycota</taxon>
        <taxon>Kickxellomycotina</taxon>
        <taxon>Harpellomycetes</taxon>
        <taxon>Harpellales</taxon>
        <taxon>Harpellaceae</taxon>
        <taxon>Furculomyces</taxon>
    </lineage>
</organism>
<name>A0A2T9Z4X1_9FUNG</name>
<feature type="compositionally biased region" description="Basic and acidic residues" evidence="1">
    <location>
        <begin position="190"/>
        <end position="206"/>
    </location>
</feature>
<feature type="region of interest" description="Disordered" evidence="1">
    <location>
        <begin position="270"/>
        <end position="296"/>
    </location>
</feature>
<dbReference type="AlphaFoldDB" id="A0A2T9Z4X1"/>
<feature type="region of interest" description="Disordered" evidence="1">
    <location>
        <begin position="432"/>
        <end position="460"/>
    </location>
</feature>
<feature type="compositionally biased region" description="Polar residues" evidence="1">
    <location>
        <begin position="159"/>
        <end position="170"/>
    </location>
</feature>
<protein>
    <submittedName>
        <fullName evidence="2">Uncharacterized protein</fullName>
    </submittedName>
</protein>
<feature type="compositionally biased region" description="Polar residues" evidence="1">
    <location>
        <begin position="270"/>
        <end position="290"/>
    </location>
</feature>
<reference evidence="2 3" key="1">
    <citation type="journal article" date="2018" name="MBio">
        <title>Comparative Genomics Reveals the Core Gene Toolbox for the Fungus-Insect Symbiosis.</title>
        <authorList>
            <person name="Wang Y."/>
            <person name="Stata M."/>
            <person name="Wang W."/>
            <person name="Stajich J.E."/>
            <person name="White M.M."/>
            <person name="Moncalvo J.M."/>
        </authorList>
    </citation>
    <scope>NUCLEOTIDE SEQUENCE [LARGE SCALE GENOMIC DNA]</scope>
    <source>
        <strain evidence="2 3">AUS-77-4</strain>
    </source>
</reference>
<feature type="compositionally biased region" description="Basic and acidic residues" evidence="1">
    <location>
        <begin position="144"/>
        <end position="154"/>
    </location>
</feature>
<keyword evidence="3" id="KW-1185">Reference proteome</keyword>
<sequence>MTPNNSGNTNTPESSHLDADKHTASSRDEESSYLTENHSNMDTKNQKKKVAQQTNIPKPSNQTSDESIGLPSNSDSKTTPTKNKSPTKNNTYAERYKQMIASRSTRDVPIIKKPSSIFPQSQTSQPIPTLTNTPETDQTNSPEKIPEIIPKEPTPDTTGSTVEIPNSTDVLENHKDTENPVQPPTTTDFLENHDTTEIKEIPERSQPETNKYKKSTPSTKNISKTLPKLFSKPKSNANSLPTPSTTIKNNVSTNTEKVNKYKVFRVNQETPTPRQTFSASKYRHNNTTNPDIPKDKQINGDFSFEYLKRNKLYKNGSTASFDSKFTAKNLQKLTAPPGKNYSRTKKPPLSNETIPEDTQLKKINKKKSQLIESTITKDFFNSNLVNKLGLKSQKLALSTSSLVSKTIQLGHKTKGESNYTLIKDDDIDNKSFSFTSTDQDETETNPNTENHRKNPIKTEKHKVEKDLVKDLEKYMNSSLIFLPGNDKKMNSDSGQTNNTNFNMSSMGLKISNTNSLVK</sequence>
<feature type="compositionally biased region" description="Low complexity" evidence="1">
    <location>
        <begin position="71"/>
        <end position="91"/>
    </location>
</feature>
<feature type="compositionally biased region" description="Polar residues" evidence="1">
    <location>
        <begin position="1"/>
        <end position="14"/>
    </location>
</feature>
<feature type="region of interest" description="Disordered" evidence="1">
    <location>
        <begin position="1"/>
        <end position="250"/>
    </location>
</feature>
<evidence type="ECO:0000256" key="1">
    <source>
        <dbReference type="SAM" id="MobiDB-lite"/>
    </source>
</evidence>
<feature type="region of interest" description="Disordered" evidence="1">
    <location>
        <begin position="332"/>
        <end position="355"/>
    </location>
</feature>
<proteinExistence type="predicted"/>
<evidence type="ECO:0000313" key="2">
    <source>
        <dbReference type="EMBL" id="PVU99640.1"/>
    </source>
</evidence>
<feature type="compositionally biased region" description="Polar residues" evidence="1">
    <location>
        <begin position="117"/>
        <end position="141"/>
    </location>
</feature>
<dbReference type="STRING" id="61424.A0A2T9Z4X1"/>
<evidence type="ECO:0000313" key="3">
    <source>
        <dbReference type="Proteomes" id="UP000245699"/>
    </source>
</evidence>
<dbReference type="EMBL" id="MBFT01000026">
    <property type="protein sequence ID" value="PVU99640.1"/>
    <property type="molecule type" value="Genomic_DNA"/>
</dbReference>
<dbReference type="Proteomes" id="UP000245699">
    <property type="component" value="Unassembled WGS sequence"/>
</dbReference>
<feature type="compositionally biased region" description="Polar residues" evidence="1">
    <location>
        <begin position="215"/>
        <end position="224"/>
    </location>
</feature>